<evidence type="ECO:0000256" key="3">
    <source>
        <dbReference type="ARBA" id="ARBA00022630"/>
    </source>
</evidence>
<evidence type="ECO:0008006" key="12">
    <source>
        <dbReference type="Google" id="ProtNLM"/>
    </source>
</evidence>
<dbReference type="PANTHER" id="PTHR48083:SF28">
    <property type="entry name" value="ACYL-COA DEHYDROGENASE FAMILY PROTEIN (AFU_ORTHOLOGUE AFUA_6G10880)-RELATED"/>
    <property type="match status" value="1"/>
</dbReference>
<dbReference type="InterPro" id="IPR006091">
    <property type="entry name" value="Acyl-CoA_Oxase/DH_mid-dom"/>
</dbReference>
<keyword evidence="3 6" id="KW-0285">Flavoprotein</keyword>
<dbReference type="GO" id="GO:0033539">
    <property type="term" value="P:fatty acid beta-oxidation using acyl-CoA dehydrogenase"/>
    <property type="evidence" value="ECO:0007669"/>
    <property type="project" value="TreeGrafter"/>
</dbReference>
<dbReference type="InterPro" id="IPR046373">
    <property type="entry name" value="Acyl-CoA_Oxase/DH_mid-dom_sf"/>
</dbReference>
<evidence type="ECO:0000259" key="7">
    <source>
        <dbReference type="Pfam" id="PF00441"/>
    </source>
</evidence>
<dbReference type="SUPFAM" id="SSF56645">
    <property type="entry name" value="Acyl-CoA dehydrogenase NM domain-like"/>
    <property type="match status" value="1"/>
</dbReference>
<evidence type="ECO:0000256" key="2">
    <source>
        <dbReference type="ARBA" id="ARBA00009347"/>
    </source>
</evidence>
<evidence type="ECO:0000313" key="10">
    <source>
        <dbReference type="EMBL" id="KAK0550264.1"/>
    </source>
</evidence>
<evidence type="ECO:0000256" key="1">
    <source>
        <dbReference type="ARBA" id="ARBA00001974"/>
    </source>
</evidence>
<keyword evidence="4 6" id="KW-0274">FAD</keyword>
<feature type="domain" description="Acyl-CoA oxidase/dehydrogenase middle" evidence="8">
    <location>
        <begin position="169"/>
        <end position="268"/>
    </location>
</feature>
<keyword evidence="11" id="KW-1185">Reference proteome</keyword>
<dbReference type="Pfam" id="PF02771">
    <property type="entry name" value="Acyl-CoA_dh_N"/>
    <property type="match status" value="1"/>
</dbReference>
<evidence type="ECO:0000259" key="9">
    <source>
        <dbReference type="Pfam" id="PF02771"/>
    </source>
</evidence>
<dbReference type="Gene3D" id="1.10.540.10">
    <property type="entry name" value="Acyl-CoA dehydrogenase/oxidase, N-terminal domain"/>
    <property type="match status" value="1"/>
</dbReference>
<dbReference type="Gene3D" id="1.20.140.10">
    <property type="entry name" value="Butyryl-CoA Dehydrogenase, subunit A, domain 3"/>
    <property type="match status" value="1"/>
</dbReference>
<protein>
    <recommendedName>
        <fullName evidence="12">Acyl-CoA dehydrogenase</fullName>
    </recommendedName>
</protein>
<accession>A0AAN6GNJ9</accession>
<dbReference type="Pfam" id="PF02770">
    <property type="entry name" value="Acyl-CoA_dh_M"/>
    <property type="match status" value="1"/>
</dbReference>
<dbReference type="AlphaFoldDB" id="A0AAN6GNJ9"/>
<dbReference type="Proteomes" id="UP001176517">
    <property type="component" value="Unassembled WGS sequence"/>
</dbReference>
<dbReference type="SUPFAM" id="SSF47203">
    <property type="entry name" value="Acyl-CoA dehydrogenase C-terminal domain-like"/>
    <property type="match status" value="1"/>
</dbReference>
<evidence type="ECO:0000259" key="8">
    <source>
        <dbReference type="Pfam" id="PF02770"/>
    </source>
</evidence>
<gene>
    <name evidence="10" type="ORF">OC846_003744</name>
</gene>
<proteinExistence type="inferred from homology"/>
<comment type="caution">
    <text evidence="10">The sequence shown here is derived from an EMBL/GenBank/DDBJ whole genome shotgun (WGS) entry which is preliminary data.</text>
</comment>
<organism evidence="10 11">
    <name type="scientific">Tilletia horrida</name>
    <dbReference type="NCBI Taxonomy" id="155126"/>
    <lineage>
        <taxon>Eukaryota</taxon>
        <taxon>Fungi</taxon>
        <taxon>Dikarya</taxon>
        <taxon>Basidiomycota</taxon>
        <taxon>Ustilaginomycotina</taxon>
        <taxon>Exobasidiomycetes</taxon>
        <taxon>Tilletiales</taxon>
        <taxon>Tilletiaceae</taxon>
        <taxon>Tilletia</taxon>
    </lineage>
</organism>
<dbReference type="PANTHER" id="PTHR48083">
    <property type="entry name" value="MEDIUM-CHAIN SPECIFIC ACYL-COA DEHYDROGENASE, MITOCHONDRIAL-RELATED"/>
    <property type="match status" value="1"/>
</dbReference>
<comment type="cofactor">
    <cofactor evidence="1 6">
        <name>FAD</name>
        <dbReference type="ChEBI" id="CHEBI:57692"/>
    </cofactor>
</comment>
<feature type="domain" description="Acyl-CoA dehydrogenase/oxidase N-terminal" evidence="9">
    <location>
        <begin position="41"/>
        <end position="165"/>
    </location>
</feature>
<dbReference type="GO" id="GO:0003995">
    <property type="term" value="F:acyl-CoA dehydrogenase activity"/>
    <property type="evidence" value="ECO:0007669"/>
    <property type="project" value="TreeGrafter"/>
</dbReference>
<dbReference type="GO" id="GO:0005737">
    <property type="term" value="C:cytoplasm"/>
    <property type="evidence" value="ECO:0007669"/>
    <property type="project" value="TreeGrafter"/>
</dbReference>
<dbReference type="EMBL" id="JAPDMZ010000096">
    <property type="protein sequence ID" value="KAK0550264.1"/>
    <property type="molecule type" value="Genomic_DNA"/>
</dbReference>
<keyword evidence="5 6" id="KW-0560">Oxidoreductase</keyword>
<feature type="domain" description="Acyl-CoA dehydrogenase/oxidase C-terminal" evidence="7">
    <location>
        <begin position="284"/>
        <end position="438"/>
    </location>
</feature>
<dbReference type="GO" id="GO:0050660">
    <property type="term" value="F:flavin adenine dinucleotide binding"/>
    <property type="evidence" value="ECO:0007669"/>
    <property type="project" value="InterPro"/>
</dbReference>
<dbReference type="InterPro" id="IPR009075">
    <property type="entry name" value="AcylCo_DH/oxidase_C"/>
</dbReference>
<dbReference type="InterPro" id="IPR013786">
    <property type="entry name" value="AcylCoA_DH/ox_N"/>
</dbReference>
<dbReference type="InterPro" id="IPR036250">
    <property type="entry name" value="AcylCo_DH-like_C"/>
</dbReference>
<evidence type="ECO:0000256" key="6">
    <source>
        <dbReference type="RuleBase" id="RU362125"/>
    </source>
</evidence>
<evidence type="ECO:0000256" key="5">
    <source>
        <dbReference type="ARBA" id="ARBA00023002"/>
    </source>
</evidence>
<dbReference type="Pfam" id="PF00441">
    <property type="entry name" value="Acyl-CoA_dh_1"/>
    <property type="match status" value="1"/>
</dbReference>
<sequence>MSAPSNRVRDVTRPTVPFSEAPWISGLPTPYFGTKPIYPKLREWTRNWEAKHIAPYASKWEEAKEAPASFYQQAAKDGLLFPFALGIRIPQHFKDMVKDVSLPADIEAKDWDAFCDYIVIDELCRSGSACFMHLYAGISYGCGPIAHFASPELQARILPDVLSGKKRIALAITEPNAGSDVANLSCSAVKSEDGKHYIVNGVKKWITNGIYTEGGYLTTAVRTSGKPGDPSGISLLVVPVSKENGVSLKLMRMMGQTPSGTTFVEFDNTKVPVENLIGGKEGLGLKHIFNNFNHERMTITYNALRFARVCIEDTITHTTRRKAFGKPLIEQPVVRHKLAHMARQVEALQAWTEAVIYTQNNLTPAESNLYTGGTTGALKAHAGIVLENVCREAVNLLGGMGMTKGGAGDRIERVWRELKSLQVPGGAEDVLLDLSIRQALKIYSQPSKL</sequence>
<evidence type="ECO:0000256" key="4">
    <source>
        <dbReference type="ARBA" id="ARBA00022827"/>
    </source>
</evidence>
<name>A0AAN6GNJ9_9BASI</name>
<evidence type="ECO:0000313" key="11">
    <source>
        <dbReference type="Proteomes" id="UP001176517"/>
    </source>
</evidence>
<reference evidence="10" key="1">
    <citation type="journal article" date="2023" name="PhytoFront">
        <title>Draft Genome Resources of Seven Strains of Tilletia horrida, Causal Agent of Kernel Smut of Rice.</title>
        <authorList>
            <person name="Khanal S."/>
            <person name="Antony Babu S."/>
            <person name="Zhou X.G."/>
        </authorList>
    </citation>
    <scope>NUCLEOTIDE SEQUENCE</scope>
    <source>
        <strain evidence="10">TX6</strain>
    </source>
</reference>
<dbReference type="InterPro" id="IPR009100">
    <property type="entry name" value="AcylCoA_DH/oxidase_NM_dom_sf"/>
</dbReference>
<dbReference type="InterPro" id="IPR037069">
    <property type="entry name" value="AcylCoA_DH/ox_N_sf"/>
</dbReference>
<dbReference type="Gene3D" id="2.40.110.10">
    <property type="entry name" value="Butyryl-CoA Dehydrogenase, subunit A, domain 2"/>
    <property type="match status" value="1"/>
</dbReference>
<comment type="similarity">
    <text evidence="2 6">Belongs to the acyl-CoA dehydrogenase family.</text>
</comment>
<dbReference type="InterPro" id="IPR050741">
    <property type="entry name" value="Acyl-CoA_dehydrogenase"/>
</dbReference>